<sequence>MFQDILFFVVALAIFGLILMALEGLVNFFVNQIFKKKPTNVARPRQPQYTEEEIKMAQYLEQKTQSDQRYYAFRQMMHEAARNHDKHP</sequence>
<dbReference type="Proteomes" id="UP000429730">
    <property type="component" value="Unassembled WGS sequence"/>
</dbReference>
<reference evidence="2 3" key="1">
    <citation type="submission" date="2019-04" db="EMBL/GenBank/DDBJ databases">
        <title>Step-wise assembly of the neonatal virome modulated by breast feeding.</title>
        <authorList>
            <person name="Liang G."/>
            <person name="Bushman F."/>
        </authorList>
    </citation>
    <scope>NUCLEOTIDE SEQUENCE [LARGE SCALE GENOMIC DNA]</scope>
    <source>
        <strain evidence="2 3">E3754</strain>
    </source>
</reference>
<dbReference type="EMBL" id="WVTJ01000011">
    <property type="protein sequence ID" value="MXS52581.1"/>
    <property type="molecule type" value="Genomic_DNA"/>
</dbReference>
<evidence type="ECO:0000313" key="2">
    <source>
        <dbReference type="EMBL" id="MXS52581.1"/>
    </source>
</evidence>
<protein>
    <submittedName>
        <fullName evidence="2">Uncharacterized protein</fullName>
    </submittedName>
</protein>
<keyword evidence="1" id="KW-1133">Transmembrane helix</keyword>
<gene>
    <name evidence="2" type="ORF">GTI81_07645</name>
</gene>
<feature type="transmembrane region" description="Helical" evidence="1">
    <location>
        <begin position="6"/>
        <end position="30"/>
    </location>
</feature>
<proteinExistence type="predicted"/>
<dbReference type="AlphaFoldDB" id="A0AAP6V873"/>
<evidence type="ECO:0000256" key="1">
    <source>
        <dbReference type="SAM" id="Phobius"/>
    </source>
</evidence>
<dbReference type="RefSeq" id="WP_160808324.1">
    <property type="nucleotide sequence ID" value="NZ_WVTG01000006.1"/>
</dbReference>
<evidence type="ECO:0000313" key="3">
    <source>
        <dbReference type="Proteomes" id="UP000429730"/>
    </source>
</evidence>
<keyword evidence="1" id="KW-0812">Transmembrane</keyword>
<organism evidence="2 3">
    <name type="scientific">Enterococcus faecalis</name>
    <name type="common">Streptococcus faecalis</name>
    <dbReference type="NCBI Taxonomy" id="1351"/>
    <lineage>
        <taxon>Bacteria</taxon>
        <taxon>Bacillati</taxon>
        <taxon>Bacillota</taxon>
        <taxon>Bacilli</taxon>
        <taxon>Lactobacillales</taxon>
        <taxon>Enterococcaceae</taxon>
        <taxon>Enterococcus</taxon>
    </lineage>
</organism>
<comment type="caution">
    <text evidence="2">The sequence shown here is derived from an EMBL/GenBank/DDBJ whole genome shotgun (WGS) entry which is preliminary data.</text>
</comment>
<accession>A0AAP6V873</accession>
<name>A0AAP6V873_ENTFL</name>
<keyword evidence="1" id="KW-0472">Membrane</keyword>